<sequence>MDLTTTTSSSATSDLYVSLELHAGGGAGGLGGSGSMISSSSCAAEERRPRVISVLSSLLDRVVARNETQILALNHSICPQKMTVFHGFRAPTISIEKYLERIFKYANCSPSCFVVAYAYMDRFIRQQPGIPITSLNVHRLLITSVMVAAKFLDDAYYNNAYYAKVGGVTTSEMNKLEIEFLFRLDFRLQVTVSVFESYCSHLEREVSLGGRGTNTYLQVERSLQWAACGLQEGVATANPQAVDESQKQQQQRVSLLCSYGGS</sequence>
<dbReference type="CDD" id="cd20604">
    <property type="entry name" value="CYCLIN_AtCycU-like"/>
    <property type="match status" value="1"/>
</dbReference>
<evidence type="ECO:0000256" key="1">
    <source>
        <dbReference type="ARBA" id="ARBA00007215"/>
    </source>
</evidence>
<evidence type="ECO:0008006" key="5">
    <source>
        <dbReference type="Google" id="ProtNLM"/>
    </source>
</evidence>
<organism evidence="3 4">
    <name type="scientific">Sphagnum troendelagicum</name>
    <dbReference type="NCBI Taxonomy" id="128251"/>
    <lineage>
        <taxon>Eukaryota</taxon>
        <taxon>Viridiplantae</taxon>
        <taxon>Streptophyta</taxon>
        <taxon>Embryophyta</taxon>
        <taxon>Bryophyta</taxon>
        <taxon>Sphagnophytina</taxon>
        <taxon>Sphagnopsida</taxon>
        <taxon>Sphagnales</taxon>
        <taxon>Sphagnaceae</taxon>
        <taxon>Sphagnum</taxon>
    </lineage>
</organism>
<dbReference type="Proteomes" id="UP001497512">
    <property type="component" value="Chromosome 19"/>
</dbReference>
<evidence type="ECO:0000256" key="2">
    <source>
        <dbReference type="ARBA" id="ARBA00022618"/>
    </source>
</evidence>
<evidence type="ECO:0000313" key="3">
    <source>
        <dbReference type="EMBL" id="CAK9212669.1"/>
    </source>
</evidence>
<name>A0ABP0U5P1_9BRYO</name>
<reference evidence="3" key="1">
    <citation type="submission" date="2024-02" db="EMBL/GenBank/DDBJ databases">
        <authorList>
            <consortium name="ELIXIR-Norway"/>
            <consortium name="Elixir Norway"/>
        </authorList>
    </citation>
    <scope>NUCLEOTIDE SEQUENCE</scope>
</reference>
<proteinExistence type="inferred from homology"/>
<dbReference type="PANTHER" id="PTHR15615">
    <property type="match status" value="1"/>
</dbReference>
<dbReference type="Gene3D" id="1.10.472.10">
    <property type="entry name" value="Cyclin-like"/>
    <property type="match status" value="1"/>
</dbReference>
<accession>A0ABP0U5P1</accession>
<dbReference type="Pfam" id="PF08613">
    <property type="entry name" value="Cyclin"/>
    <property type="match status" value="1"/>
</dbReference>
<keyword evidence="2" id="KW-0132">Cell division</keyword>
<keyword evidence="2" id="KW-0131">Cell cycle</keyword>
<dbReference type="InterPro" id="IPR013922">
    <property type="entry name" value="Cyclin_PHO80-like"/>
</dbReference>
<dbReference type="PANTHER" id="PTHR15615:SF108">
    <property type="entry name" value="PROTEIN CNPPD1"/>
    <property type="match status" value="1"/>
</dbReference>
<dbReference type="InterPro" id="IPR036915">
    <property type="entry name" value="Cyclin-like_sf"/>
</dbReference>
<comment type="similarity">
    <text evidence="1">Belongs to the cyclin family. Cyclin U/P subfamily.</text>
</comment>
<evidence type="ECO:0000313" key="4">
    <source>
        <dbReference type="Proteomes" id="UP001497512"/>
    </source>
</evidence>
<dbReference type="SUPFAM" id="SSF47954">
    <property type="entry name" value="Cyclin-like"/>
    <property type="match status" value="1"/>
</dbReference>
<protein>
    <recommendedName>
        <fullName evidence="5">Cyclin</fullName>
    </recommendedName>
</protein>
<gene>
    <name evidence="3" type="ORF">CSSPTR1EN2_LOCUS11352</name>
</gene>
<dbReference type="EMBL" id="OZ019911">
    <property type="protein sequence ID" value="CAK9212669.1"/>
    <property type="molecule type" value="Genomic_DNA"/>
</dbReference>
<keyword evidence="4" id="KW-1185">Reference proteome</keyword>